<keyword evidence="4" id="KW-0694">RNA-binding</keyword>
<reference evidence="8" key="1">
    <citation type="journal article" date="2019" name="Int. J. Syst. Evol. Microbiol.">
        <title>The Global Catalogue of Microorganisms (GCM) 10K type strain sequencing project: providing services to taxonomists for standard genome sequencing and annotation.</title>
        <authorList>
            <consortium name="The Broad Institute Genomics Platform"/>
            <consortium name="The Broad Institute Genome Sequencing Center for Infectious Disease"/>
            <person name="Wu L."/>
            <person name="Ma J."/>
        </authorList>
    </citation>
    <scope>NUCLEOTIDE SEQUENCE [LARGE SCALE GENOMIC DNA]</scope>
    <source>
        <strain evidence="8">LMG 29894</strain>
    </source>
</reference>
<name>A0ABV8MMZ3_9NEIS</name>
<dbReference type="SMART" id="SM00363">
    <property type="entry name" value="S4"/>
    <property type="match status" value="1"/>
</dbReference>
<evidence type="ECO:0000259" key="6">
    <source>
        <dbReference type="SMART" id="SM00363"/>
    </source>
</evidence>
<keyword evidence="8" id="KW-1185">Reference proteome</keyword>
<dbReference type="PANTHER" id="PTHR21600:SF44">
    <property type="entry name" value="RIBOSOMAL LARGE SUBUNIT PSEUDOURIDINE SYNTHASE D"/>
    <property type="match status" value="1"/>
</dbReference>
<dbReference type="Gene3D" id="3.30.2350.10">
    <property type="entry name" value="Pseudouridine synthase"/>
    <property type="match status" value="1"/>
</dbReference>
<dbReference type="InterPro" id="IPR050188">
    <property type="entry name" value="RluA_PseudoU_synthase"/>
</dbReference>
<dbReference type="PROSITE" id="PS50889">
    <property type="entry name" value="S4"/>
    <property type="match status" value="1"/>
</dbReference>
<dbReference type="SUPFAM" id="SSF55120">
    <property type="entry name" value="Pseudouridine synthase"/>
    <property type="match status" value="1"/>
</dbReference>
<dbReference type="Pfam" id="PF00849">
    <property type="entry name" value="PseudoU_synth_2"/>
    <property type="match status" value="1"/>
</dbReference>
<evidence type="ECO:0000256" key="3">
    <source>
        <dbReference type="ARBA" id="ARBA00036882"/>
    </source>
</evidence>
<dbReference type="PROSITE" id="PS01129">
    <property type="entry name" value="PSI_RLU"/>
    <property type="match status" value="1"/>
</dbReference>
<comment type="function">
    <text evidence="5">Responsible for synthesis of pseudouridine from uracil.</text>
</comment>
<evidence type="ECO:0000313" key="7">
    <source>
        <dbReference type="EMBL" id="MFC4159523.1"/>
    </source>
</evidence>
<sequence>MNDPILESGLETEDYSDSGERLNLDIPASAAGIRFDAALASLLTDYSRSRLVRWIESGRVLLDGRVVAPKTKVWGGESVTVEIETDPQVQAFQPEPVDFPVIYEDASLVVIDKPAGLVVHPAAGNWSGTLLNGLLYRYPDLAQLPRAGIVHRLDKDTSGLMVVARTLTAQTHLVRQLQARSVTRLYLAVAQGRLNTDATIDRPIGRHPRDRLKMAVVEHGKPAITHYRVLMRYRNHTLVQCKLETGRTHQIRVHMQSIGHALAADPVYGGRPPAVTSALATVLQQFNRQALHAAELALLHPDDGRLLGWKAELPTDMVTLLAALQADLEAED</sequence>
<comment type="similarity">
    <text evidence="1 5">Belongs to the pseudouridine synthase RluA family.</text>
</comment>
<evidence type="ECO:0000313" key="8">
    <source>
        <dbReference type="Proteomes" id="UP001595791"/>
    </source>
</evidence>
<evidence type="ECO:0000256" key="1">
    <source>
        <dbReference type="ARBA" id="ARBA00010876"/>
    </source>
</evidence>
<dbReference type="InterPro" id="IPR036986">
    <property type="entry name" value="S4_RNA-bd_sf"/>
</dbReference>
<keyword evidence="2 5" id="KW-0413">Isomerase</keyword>
<dbReference type="Pfam" id="PF01479">
    <property type="entry name" value="S4"/>
    <property type="match status" value="1"/>
</dbReference>
<dbReference type="GO" id="GO:0160140">
    <property type="term" value="F:23S rRNA pseudouridine(1911/1915/1917) synthase activity"/>
    <property type="evidence" value="ECO:0007669"/>
    <property type="project" value="UniProtKB-EC"/>
</dbReference>
<dbReference type="PANTHER" id="PTHR21600">
    <property type="entry name" value="MITOCHONDRIAL RNA PSEUDOURIDINE SYNTHASE"/>
    <property type="match status" value="1"/>
</dbReference>
<dbReference type="CDD" id="cd02869">
    <property type="entry name" value="PseudoU_synth_RluA_like"/>
    <property type="match status" value="1"/>
</dbReference>
<dbReference type="InterPro" id="IPR020103">
    <property type="entry name" value="PsdUridine_synth_cat_dom_sf"/>
</dbReference>
<dbReference type="Proteomes" id="UP001595791">
    <property type="component" value="Unassembled WGS sequence"/>
</dbReference>
<comment type="catalytic activity">
    <reaction evidence="3">
        <text>uridine(1911/1915/1917) in 23S rRNA = pseudouridine(1911/1915/1917) in 23S rRNA</text>
        <dbReference type="Rhea" id="RHEA:42524"/>
        <dbReference type="Rhea" id="RHEA-COMP:10097"/>
        <dbReference type="Rhea" id="RHEA-COMP:10098"/>
        <dbReference type="ChEBI" id="CHEBI:65314"/>
        <dbReference type="ChEBI" id="CHEBI:65315"/>
        <dbReference type="EC" id="5.4.99.23"/>
    </reaction>
</comment>
<dbReference type="InterPro" id="IPR002942">
    <property type="entry name" value="S4_RNA-bd"/>
</dbReference>
<feature type="domain" description="RNA-binding S4" evidence="6">
    <location>
        <begin position="33"/>
        <end position="94"/>
    </location>
</feature>
<evidence type="ECO:0000256" key="5">
    <source>
        <dbReference type="RuleBase" id="RU362028"/>
    </source>
</evidence>
<dbReference type="NCBIfam" id="TIGR00005">
    <property type="entry name" value="rluA_subfam"/>
    <property type="match status" value="1"/>
</dbReference>
<protein>
    <recommendedName>
        <fullName evidence="5">Pseudouridine synthase</fullName>
        <ecNumber evidence="5">5.4.99.-</ecNumber>
    </recommendedName>
</protein>
<evidence type="ECO:0000256" key="2">
    <source>
        <dbReference type="ARBA" id="ARBA00023235"/>
    </source>
</evidence>
<proteinExistence type="inferred from homology"/>
<dbReference type="RefSeq" id="WP_378163369.1">
    <property type="nucleotide sequence ID" value="NZ_JBHSBU010000001.1"/>
</dbReference>
<dbReference type="EC" id="5.4.99.-" evidence="5"/>
<dbReference type="InterPro" id="IPR006224">
    <property type="entry name" value="PsdUridine_synth_RluA-like_CS"/>
</dbReference>
<dbReference type="InterPro" id="IPR006225">
    <property type="entry name" value="PsdUridine_synth_RluC/D"/>
</dbReference>
<comment type="catalytic activity">
    <reaction evidence="5">
        <text>a uridine in RNA = a pseudouridine in RNA</text>
        <dbReference type="Rhea" id="RHEA:48348"/>
        <dbReference type="Rhea" id="RHEA-COMP:12068"/>
        <dbReference type="Rhea" id="RHEA-COMP:12069"/>
        <dbReference type="ChEBI" id="CHEBI:65314"/>
        <dbReference type="ChEBI" id="CHEBI:65315"/>
    </reaction>
</comment>
<dbReference type="SUPFAM" id="SSF55174">
    <property type="entry name" value="Alpha-L RNA-binding motif"/>
    <property type="match status" value="1"/>
</dbReference>
<dbReference type="CDD" id="cd00165">
    <property type="entry name" value="S4"/>
    <property type="match status" value="1"/>
</dbReference>
<organism evidence="7 8">
    <name type="scientific">Chitinimonas lacunae</name>
    <dbReference type="NCBI Taxonomy" id="1963018"/>
    <lineage>
        <taxon>Bacteria</taxon>
        <taxon>Pseudomonadati</taxon>
        <taxon>Pseudomonadota</taxon>
        <taxon>Betaproteobacteria</taxon>
        <taxon>Neisseriales</taxon>
        <taxon>Chitinibacteraceae</taxon>
        <taxon>Chitinimonas</taxon>
    </lineage>
</organism>
<comment type="caution">
    <text evidence="7">The sequence shown here is derived from an EMBL/GenBank/DDBJ whole genome shotgun (WGS) entry which is preliminary data.</text>
</comment>
<accession>A0ABV8MMZ3</accession>
<dbReference type="InterPro" id="IPR006145">
    <property type="entry name" value="PsdUridine_synth_RsuA/RluA"/>
</dbReference>
<dbReference type="NCBIfam" id="NF008385">
    <property type="entry name" value="PRK11180.1"/>
    <property type="match status" value="1"/>
</dbReference>
<gene>
    <name evidence="7" type="primary">rluD</name>
    <name evidence="7" type="ORF">ACFOW7_09175</name>
</gene>
<dbReference type="EMBL" id="JBHSBU010000001">
    <property type="protein sequence ID" value="MFC4159523.1"/>
    <property type="molecule type" value="Genomic_DNA"/>
</dbReference>
<evidence type="ECO:0000256" key="4">
    <source>
        <dbReference type="PROSITE-ProRule" id="PRU00182"/>
    </source>
</evidence>
<dbReference type="Gene3D" id="3.10.290.10">
    <property type="entry name" value="RNA-binding S4 domain"/>
    <property type="match status" value="1"/>
</dbReference>